<feature type="transmembrane region" description="Helical" evidence="8">
    <location>
        <begin position="594"/>
        <end position="610"/>
    </location>
</feature>
<keyword evidence="6 8" id="KW-0472">Membrane</keyword>
<proteinExistence type="inferred from homology"/>
<feature type="domain" description="CSC1/OSCA1-like 7TM region" evidence="9">
    <location>
        <begin position="376"/>
        <end position="651"/>
    </location>
</feature>
<dbReference type="Pfam" id="PF13967">
    <property type="entry name" value="RSN1_TM"/>
    <property type="match status" value="1"/>
</dbReference>
<gene>
    <name evidence="13" type="ORF">BG006_001555</name>
</gene>
<feature type="transmembrane region" description="Helical" evidence="8">
    <location>
        <begin position="536"/>
        <end position="554"/>
    </location>
</feature>
<feature type="transmembrane region" description="Helical" evidence="8">
    <location>
        <begin position="423"/>
        <end position="449"/>
    </location>
</feature>
<feature type="domain" description="CSC1/OSCA1-like cytosolic" evidence="12">
    <location>
        <begin position="194"/>
        <end position="364"/>
    </location>
</feature>
<evidence type="ECO:0000259" key="11">
    <source>
        <dbReference type="Pfam" id="PF13967"/>
    </source>
</evidence>
<evidence type="ECO:0000259" key="10">
    <source>
        <dbReference type="Pfam" id="PF12621"/>
    </source>
</evidence>
<dbReference type="PANTHER" id="PTHR13018:SF139">
    <property type="entry name" value="PHOSPHATE METABOLISM PROTEIN 7"/>
    <property type="match status" value="1"/>
</dbReference>
<feature type="transmembrane region" description="Helical" evidence="8">
    <location>
        <begin position="377"/>
        <end position="403"/>
    </location>
</feature>
<evidence type="ECO:0000256" key="7">
    <source>
        <dbReference type="SAM" id="MobiDB-lite"/>
    </source>
</evidence>
<dbReference type="InterPro" id="IPR045122">
    <property type="entry name" value="Csc1-like"/>
</dbReference>
<feature type="transmembrane region" description="Helical" evidence="8">
    <location>
        <begin position="566"/>
        <end position="588"/>
    </location>
</feature>
<evidence type="ECO:0000259" key="9">
    <source>
        <dbReference type="Pfam" id="PF02714"/>
    </source>
</evidence>
<feature type="compositionally biased region" description="Low complexity" evidence="7">
    <location>
        <begin position="785"/>
        <end position="819"/>
    </location>
</feature>
<feature type="region of interest" description="Disordered" evidence="7">
    <location>
        <begin position="878"/>
        <end position="919"/>
    </location>
</feature>
<dbReference type="Pfam" id="PF12621">
    <property type="entry name" value="PHM7_ext"/>
    <property type="match status" value="1"/>
</dbReference>
<organism evidence="13 14">
    <name type="scientific">Podila minutissima</name>
    <dbReference type="NCBI Taxonomy" id="64525"/>
    <lineage>
        <taxon>Eukaryota</taxon>
        <taxon>Fungi</taxon>
        <taxon>Fungi incertae sedis</taxon>
        <taxon>Mucoromycota</taxon>
        <taxon>Mortierellomycotina</taxon>
        <taxon>Mortierellomycetes</taxon>
        <taxon>Mortierellales</taxon>
        <taxon>Mortierellaceae</taxon>
        <taxon>Podila</taxon>
    </lineage>
</organism>
<dbReference type="Pfam" id="PF14703">
    <property type="entry name" value="PHM7_cyt"/>
    <property type="match status" value="1"/>
</dbReference>
<keyword evidence="3" id="KW-0813">Transport</keyword>
<evidence type="ECO:0000256" key="4">
    <source>
        <dbReference type="ARBA" id="ARBA00022692"/>
    </source>
</evidence>
<evidence type="ECO:0000256" key="1">
    <source>
        <dbReference type="ARBA" id="ARBA00004141"/>
    </source>
</evidence>
<comment type="caution">
    <text evidence="13">The sequence shown here is derived from an EMBL/GenBank/DDBJ whole genome shotgun (WGS) entry which is preliminary data.</text>
</comment>
<keyword evidence="14" id="KW-1185">Reference proteome</keyword>
<feature type="domain" description="10TM putative phosphate transporter extracellular tail" evidence="10">
    <location>
        <begin position="961"/>
        <end position="1015"/>
    </location>
</feature>
<feature type="transmembrane region" description="Helical" evidence="8">
    <location>
        <begin position="147"/>
        <end position="168"/>
    </location>
</feature>
<name>A0A9P5SDY2_9FUNG</name>
<protein>
    <recommendedName>
        <fullName evidence="15">DUF221-domain-containing protein</fullName>
    </recommendedName>
</protein>
<dbReference type="GO" id="GO:0005886">
    <property type="term" value="C:plasma membrane"/>
    <property type="evidence" value="ECO:0007669"/>
    <property type="project" value="TreeGrafter"/>
</dbReference>
<comment type="similarity">
    <text evidence="2">Belongs to the CSC1 (TC 1.A.17) family.</text>
</comment>
<keyword evidence="4 8" id="KW-0812">Transmembrane</keyword>
<dbReference type="Pfam" id="PF02714">
    <property type="entry name" value="RSN1_7TM"/>
    <property type="match status" value="1"/>
</dbReference>
<reference evidence="13" key="1">
    <citation type="journal article" date="2020" name="Fungal Divers.">
        <title>Resolving the Mortierellaceae phylogeny through synthesis of multi-gene phylogenetics and phylogenomics.</title>
        <authorList>
            <person name="Vandepol N."/>
            <person name="Liber J."/>
            <person name="Desiro A."/>
            <person name="Na H."/>
            <person name="Kennedy M."/>
            <person name="Barry K."/>
            <person name="Grigoriev I.V."/>
            <person name="Miller A.N."/>
            <person name="O'Donnell K."/>
            <person name="Stajich J.E."/>
            <person name="Bonito G."/>
        </authorList>
    </citation>
    <scope>NUCLEOTIDE SEQUENCE</scope>
    <source>
        <strain evidence="13">NVP1</strain>
    </source>
</reference>
<feature type="transmembrane region" description="Helical" evidence="8">
    <location>
        <begin position="660"/>
        <end position="678"/>
    </location>
</feature>
<evidence type="ECO:0000313" key="14">
    <source>
        <dbReference type="Proteomes" id="UP000696485"/>
    </source>
</evidence>
<dbReference type="InterPro" id="IPR032880">
    <property type="entry name" value="CSC1/OSCA1-like_N"/>
</dbReference>
<dbReference type="PANTHER" id="PTHR13018">
    <property type="entry name" value="PROBABLE MEMBRANE PROTEIN DUF221-RELATED"/>
    <property type="match status" value="1"/>
</dbReference>
<dbReference type="GO" id="GO:0005227">
    <property type="term" value="F:calcium-activated cation channel activity"/>
    <property type="evidence" value="ECO:0007669"/>
    <property type="project" value="InterPro"/>
</dbReference>
<evidence type="ECO:0000256" key="5">
    <source>
        <dbReference type="ARBA" id="ARBA00022989"/>
    </source>
</evidence>
<comment type="subcellular location">
    <subcellularLocation>
        <location evidence="1">Membrane</location>
        <topology evidence="1">Multi-pass membrane protein</topology>
    </subcellularLocation>
</comment>
<evidence type="ECO:0000259" key="12">
    <source>
        <dbReference type="Pfam" id="PF14703"/>
    </source>
</evidence>
<dbReference type="Proteomes" id="UP000696485">
    <property type="component" value="Unassembled WGS sequence"/>
</dbReference>
<dbReference type="InterPro" id="IPR003864">
    <property type="entry name" value="CSC1/OSCA1-like_7TM"/>
</dbReference>
<evidence type="ECO:0008006" key="15">
    <source>
        <dbReference type="Google" id="ProtNLM"/>
    </source>
</evidence>
<feature type="domain" description="CSC1/OSCA1-like N-terminal transmembrane" evidence="11">
    <location>
        <begin position="23"/>
        <end position="170"/>
    </location>
</feature>
<evidence type="ECO:0000256" key="8">
    <source>
        <dbReference type="SAM" id="Phobius"/>
    </source>
</evidence>
<sequence>MASNSTGNDAAQNQQNVDSSIGAFVSSLLVNTAVAAAMFVAFCIVRHWNRKIFQPRTYLVPEDVRSPPLPPGIFSWITASFSVRDNELLEKVGLDAYMFLRFLRMSAMFFAGCTFLGVPILIPLNVIDGSNVGGLTNMTIGNVRESWRLWFHLILTIVFCSSAVILLWREMQEYTRRRHAFLLSEKHAKTPQATTILVTAIPDGLNTEDALYDIFNHFPRGVKKIWLTRHPKNIVKLCRERDQIVKKLEMAIYDYIRSAYGKKRCKKEHEEKEPVRPLGRMSIIPFVGKKVDLIDVYSNRLSQLNREISSAQEVGNVKTLSSAFIQFHTQFAAHSAVQTVVHPTTFNMTPMYAEISPLDVVWDNMDMHPIIRKFRHFLSLGAATALALFWTVPVIFVSSIANIASIVETFKFLSFLQDLPPKALGVIEGVLPPLFLAILMALLPIILTFMANNEGHVRHSSITLSVMSKYFFFLVVNVLLVSALSGGFLQTWDKISKGGFNFVEIINLLSQNLPGASTFFITYTLLKAFTGPVLELLQITPLILNFLFTTLLAKSPRQIWDVQGRLICVDYGIIFPLQTLMFCIGIVFSTMAPLILPFVTFYFIMFYFVYRHQFLYIYHQPIETGGLAFPRAVKQSYTGIFICEITILGIFMAKQVTLNIVPQMVLMGMLIVATAFSLSSMQQAFSPLVTFLPVALFSKGLHVDKDGFVTNGNPAKAIAQVFVSTIAGAEEGVKSVKTRAQHFVAKLTGVYEDKSVMAMDNFSDRNLTRVSDVPTIDSGANHPHQPQSPQPQSSPQLQSPSQLQSPPQLQSPSQFQSQPEFGLTKQEYYDTVEIDSYNRASTIIKPGGPYEHTPSYDQHIHPFAGSLDQHIHPFAGAGLGSHQYSSQHLSSPSLHHPYMQPGRSESSLRDRSASFASKPASVMDRPVSYMDRPVSFKMSDNALSGRDDPLPEPSPADIELERMQDRAYCHPAIYNVQTPVWLPQDVRGLVQDVISKLTSMGIVVATDGAGLNAKTAKASVGNIIYAPGEEERYRLERGE</sequence>
<dbReference type="EMBL" id="JAAAUY010001308">
    <property type="protein sequence ID" value="KAF9323331.1"/>
    <property type="molecule type" value="Genomic_DNA"/>
</dbReference>
<feature type="transmembrane region" description="Helical" evidence="8">
    <location>
        <begin position="20"/>
        <end position="45"/>
    </location>
</feature>
<feature type="transmembrane region" description="Helical" evidence="8">
    <location>
        <begin position="107"/>
        <end position="127"/>
    </location>
</feature>
<evidence type="ECO:0000256" key="6">
    <source>
        <dbReference type="ARBA" id="ARBA00023136"/>
    </source>
</evidence>
<feature type="compositionally biased region" description="Low complexity" evidence="7">
    <location>
        <begin position="881"/>
        <end position="898"/>
    </location>
</feature>
<accession>A0A9P5SDY2</accession>
<evidence type="ECO:0000313" key="13">
    <source>
        <dbReference type="EMBL" id="KAF9323331.1"/>
    </source>
</evidence>
<keyword evidence="5 8" id="KW-1133">Transmembrane helix</keyword>
<evidence type="ECO:0000256" key="2">
    <source>
        <dbReference type="ARBA" id="ARBA00007779"/>
    </source>
</evidence>
<feature type="transmembrane region" description="Helical" evidence="8">
    <location>
        <begin position="470"/>
        <end position="492"/>
    </location>
</feature>
<dbReference type="InterPro" id="IPR027815">
    <property type="entry name" value="CSC1/OSCA1-like_cyt"/>
</dbReference>
<dbReference type="AlphaFoldDB" id="A0A9P5SDY2"/>
<feature type="region of interest" description="Disordered" evidence="7">
    <location>
        <begin position="772"/>
        <end position="819"/>
    </location>
</feature>
<evidence type="ECO:0000256" key="3">
    <source>
        <dbReference type="ARBA" id="ARBA00022448"/>
    </source>
</evidence>
<dbReference type="InterPro" id="IPR022257">
    <property type="entry name" value="PHM7_ext"/>
</dbReference>